<dbReference type="PROSITE" id="PS00107">
    <property type="entry name" value="PROTEIN_KINASE_ATP"/>
    <property type="match status" value="1"/>
</dbReference>
<dbReference type="InterPro" id="IPR011009">
    <property type="entry name" value="Kinase-like_dom_sf"/>
</dbReference>
<accession>A0A9Q0HWF8</accession>
<comment type="similarity">
    <text evidence="15">Belongs to the protein kinase superfamily.</text>
</comment>
<dbReference type="FunFam" id="1.10.510.10:FF:001023">
    <property type="entry name" value="Os07g0541700 protein"/>
    <property type="match status" value="1"/>
</dbReference>
<dbReference type="InterPro" id="IPR017441">
    <property type="entry name" value="Protein_kinase_ATP_BS"/>
</dbReference>
<protein>
    <recommendedName>
        <fullName evidence="2">non-specific serine/threonine protein kinase</fullName>
        <ecNumber evidence="2">2.7.11.1</ecNumber>
    </recommendedName>
</protein>
<evidence type="ECO:0000256" key="14">
    <source>
        <dbReference type="PROSITE-ProRule" id="PRU10141"/>
    </source>
</evidence>
<dbReference type="PANTHER" id="PTHR47974">
    <property type="entry name" value="OS07G0415500 PROTEIN"/>
    <property type="match status" value="1"/>
</dbReference>
<dbReference type="OrthoDB" id="4062651at2759"/>
<dbReference type="PROSITE" id="PS50011">
    <property type="entry name" value="PROTEIN_KINASE_DOM"/>
    <property type="match status" value="1"/>
</dbReference>
<dbReference type="PROSITE" id="PS00108">
    <property type="entry name" value="PROTEIN_KINASE_ST"/>
    <property type="match status" value="1"/>
</dbReference>
<evidence type="ECO:0000256" key="5">
    <source>
        <dbReference type="ARBA" id="ARBA00022692"/>
    </source>
</evidence>
<dbReference type="Gene3D" id="1.10.510.10">
    <property type="entry name" value="Transferase(Phosphotransferase) domain 1"/>
    <property type="match status" value="1"/>
</dbReference>
<evidence type="ECO:0000256" key="4">
    <source>
        <dbReference type="ARBA" id="ARBA00022679"/>
    </source>
</evidence>
<evidence type="ECO:0000256" key="16">
    <source>
        <dbReference type="SAM" id="MobiDB-lite"/>
    </source>
</evidence>
<comment type="subcellular location">
    <subcellularLocation>
        <location evidence="1">Membrane</location>
        <topology evidence="1">Single-pass membrane protein</topology>
    </subcellularLocation>
</comment>
<feature type="transmembrane region" description="Helical" evidence="17">
    <location>
        <begin position="27"/>
        <end position="58"/>
    </location>
</feature>
<dbReference type="EC" id="2.7.11.1" evidence="2"/>
<proteinExistence type="inferred from homology"/>
<evidence type="ECO:0000256" key="7">
    <source>
        <dbReference type="ARBA" id="ARBA00022741"/>
    </source>
</evidence>
<comment type="caution">
    <text evidence="19">The sequence shown here is derived from an EMBL/GenBank/DDBJ whole genome shotgun (WGS) entry which is preliminary data.</text>
</comment>
<evidence type="ECO:0000256" key="9">
    <source>
        <dbReference type="ARBA" id="ARBA00022840"/>
    </source>
</evidence>
<dbReference type="Proteomes" id="UP001151287">
    <property type="component" value="Unassembled WGS sequence"/>
</dbReference>
<name>A0A9Q0HWF8_9POAL</name>
<dbReference type="AlphaFoldDB" id="A0A9Q0HWF8"/>
<dbReference type="InterPro" id="IPR001245">
    <property type="entry name" value="Ser-Thr/Tyr_kinase_cat_dom"/>
</dbReference>
<dbReference type="Pfam" id="PF07714">
    <property type="entry name" value="PK_Tyr_Ser-Thr"/>
    <property type="match status" value="1"/>
</dbReference>
<dbReference type="InterPro" id="IPR000719">
    <property type="entry name" value="Prot_kinase_dom"/>
</dbReference>
<evidence type="ECO:0000256" key="3">
    <source>
        <dbReference type="ARBA" id="ARBA00022527"/>
    </source>
</evidence>
<keyword evidence="20" id="KW-1185">Reference proteome</keyword>
<evidence type="ECO:0000313" key="20">
    <source>
        <dbReference type="Proteomes" id="UP001151287"/>
    </source>
</evidence>
<keyword evidence="7 14" id="KW-0547">Nucleotide-binding</keyword>
<evidence type="ECO:0000256" key="15">
    <source>
        <dbReference type="RuleBase" id="RU000304"/>
    </source>
</evidence>
<keyword evidence="11 17" id="KW-0472">Membrane</keyword>
<evidence type="ECO:0000256" key="12">
    <source>
        <dbReference type="ARBA" id="ARBA00047899"/>
    </source>
</evidence>
<keyword evidence="9 14" id="KW-0067">ATP-binding</keyword>
<dbReference type="PANTHER" id="PTHR47974:SF9">
    <property type="entry name" value="RECEPTOR-LIKE SERINE_THREONINE-PROTEIN KINASE"/>
    <property type="match status" value="1"/>
</dbReference>
<comment type="catalytic activity">
    <reaction evidence="12">
        <text>L-threonyl-[protein] + ATP = O-phospho-L-threonyl-[protein] + ADP + H(+)</text>
        <dbReference type="Rhea" id="RHEA:46608"/>
        <dbReference type="Rhea" id="RHEA-COMP:11060"/>
        <dbReference type="Rhea" id="RHEA-COMP:11605"/>
        <dbReference type="ChEBI" id="CHEBI:15378"/>
        <dbReference type="ChEBI" id="CHEBI:30013"/>
        <dbReference type="ChEBI" id="CHEBI:30616"/>
        <dbReference type="ChEBI" id="CHEBI:61977"/>
        <dbReference type="ChEBI" id="CHEBI:456216"/>
        <dbReference type="EC" id="2.7.11.1"/>
    </reaction>
</comment>
<evidence type="ECO:0000256" key="2">
    <source>
        <dbReference type="ARBA" id="ARBA00012513"/>
    </source>
</evidence>
<keyword evidence="4" id="KW-0808">Transferase</keyword>
<dbReference type="Gene3D" id="3.30.200.20">
    <property type="entry name" value="Phosphorylase Kinase, domain 1"/>
    <property type="match status" value="1"/>
</dbReference>
<keyword evidence="3 15" id="KW-0723">Serine/threonine-protein kinase</keyword>
<evidence type="ECO:0000256" key="1">
    <source>
        <dbReference type="ARBA" id="ARBA00004167"/>
    </source>
</evidence>
<keyword evidence="10 17" id="KW-1133">Transmembrane helix</keyword>
<evidence type="ECO:0000256" key="17">
    <source>
        <dbReference type="SAM" id="Phobius"/>
    </source>
</evidence>
<evidence type="ECO:0000259" key="18">
    <source>
        <dbReference type="PROSITE" id="PS50011"/>
    </source>
</evidence>
<feature type="binding site" evidence="14">
    <location>
        <position position="149"/>
    </location>
    <ligand>
        <name>ATP</name>
        <dbReference type="ChEBI" id="CHEBI:30616"/>
    </ligand>
</feature>
<evidence type="ECO:0000256" key="8">
    <source>
        <dbReference type="ARBA" id="ARBA00022777"/>
    </source>
</evidence>
<gene>
    <name evidence="19" type="ORF">LUZ63_000037</name>
</gene>
<keyword evidence="6" id="KW-0732">Signal</keyword>
<dbReference type="FunFam" id="3.30.200.20:FF:000178">
    <property type="entry name" value="serine/threonine-protein kinase PBS1-like"/>
    <property type="match status" value="1"/>
</dbReference>
<dbReference type="GO" id="GO:0016020">
    <property type="term" value="C:membrane"/>
    <property type="evidence" value="ECO:0007669"/>
    <property type="project" value="UniProtKB-SubCell"/>
</dbReference>
<dbReference type="GO" id="GO:0004674">
    <property type="term" value="F:protein serine/threonine kinase activity"/>
    <property type="evidence" value="ECO:0007669"/>
    <property type="project" value="UniProtKB-KW"/>
</dbReference>
<evidence type="ECO:0000256" key="11">
    <source>
        <dbReference type="ARBA" id="ARBA00023136"/>
    </source>
</evidence>
<comment type="catalytic activity">
    <reaction evidence="13">
        <text>L-seryl-[protein] + ATP = O-phospho-L-seryl-[protein] + ADP + H(+)</text>
        <dbReference type="Rhea" id="RHEA:17989"/>
        <dbReference type="Rhea" id="RHEA-COMP:9863"/>
        <dbReference type="Rhea" id="RHEA-COMP:11604"/>
        <dbReference type="ChEBI" id="CHEBI:15378"/>
        <dbReference type="ChEBI" id="CHEBI:29999"/>
        <dbReference type="ChEBI" id="CHEBI:30616"/>
        <dbReference type="ChEBI" id="CHEBI:83421"/>
        <dbReference type="ChEBI" id="CHEBI:456216"/>
        <dbReference type="EC" id="2.7.11.1"/>
    </reaction>
</comment>
<evidence type="ECO:0000256" key="6">
    <source>
        <dbReference type="ARBA" id="ARBA00022729"/>
    </source>
</evidence>
<evidence type="ECO:0000256" key="13">
    <source>
        <dbReference type="ARBA" id="ARBA00048679"/>
    </source>
</evidence>
<dbReference type="GO" id="GO:0005524">
    <property type="term" value="F:ATP binding"/>
    <property type="evidence" value="ECO:0007669"/>
    <property type="project" value="UniProtKB-UniRule"/>
</dbReference>
<feature type="domain" description="Protein kinase" evidence="18">
    <location>
        <begin position="121"/>
        <end position="427"/>
    </location>
</feature>
<organism evidence="19 20">
    <name type="scientific">Rhynchospora breviuscula</name>
    <dbReference type="NCBI Taxonomy" id="2022672"/>
    <lineage>
        <taxon>Eukaryota</taxon>
        <taxon>Viridiplantae</taxon>
        <taxon>Streptophyta</taxon>
        <taxon>Embryophyta</taxon>
        <taxon>Tracheophyta</taxon>
        <taxon>Spermatophyta</taxon>
        <taxon>Magnoliopsida</taxon>
        <taxon>Liliopsida</taxon>
        <taxon>Poales</taxon>
        <taxon>Cyperaceae</taxon>
        <taxon>Cyperoideae</taxon>
        <taxon>Rhynchosporeae</taxon>
        <taxon>Rhynchospora</taxon>
    </lineage>
</organism>
<dbReference type="SMART" id="SM00220">
    <property type="entry name" value="S_TKc"/>
    <property type="match status" value="1"/>
</dbReference>
<dbReference type="InterPro" id="IPR008271">
    <property type="entry name" value="Ser/Thr_kinase_AS"/>
</dbReference>
<evidence type="ECO:0000256" key="10">
    <source>
        <dbReference type="ARBA" id="ARBA00022989"/>
    </source>
</evidence>
<reference evidence="19" key="1">
    <citation type="journal article" date="2022" name="Cell">
        <title>Repeat-based holocentromeres influence genome architecture and karyotype evolution.</title>
        <authorList>
            <person name="Hofstatter P.G."/>
            <person name="Thangavel G."/>
            <person name="Lux T."/>
            <person name="Neumann P."/>
            <person name="Vondrak T."/>
            <person name="Novak P."/>
            <person name="Zhang M."/>
            <person name="Costa L."/>
            <person name="Castellani M."/>
            <person name="Scott A."/>
            <person name="Toegelov H."/>
            <person name="Fuchs J."/>
            <person name="Mata-Sucre Y."/>
            <person name="Dias Y."/>
            <person name="Vanzela A.L.L."/>
            <person name="Huettel B."/>
            <person name="Almeida C.C.S."/>
            <person name="Simkova H."/>
            <person name="Souza G."/>
            <person name="Pedrosa-Harand A."/>
            <person name="Macas J."/>
            <person name="Mayer K.F.X."/>
            <person name="Houben A."/>
            <person name="Marques A."/>
        </authorList>
    </citation>
    <scope>NUCLEOTIDE SEQUENCE</scope>
    <source>
        <strain evidence="19">RhyBre1mFocal</strain>
    </source>
</reference>
<sequence length="479" mass="54797">MHYIFKHACITDTLWQLDKHRIQKKHIWYHTMASTAVVVIISSVLGAIVVLLVIVLVVKWCRVKKLKEKFNLTRERNLQMNSYKKDQDATIEMEPIERFLDEILNERPRRYSTEQIVQITNSFSTEVGKGGFGVVYKGKFPNGLEVAVKVLKGTINKRSEEQFMAEIGTVGRTYHMNLVKLYGFCFDKTTKALIYEYMENGSLDRFLFDDNNRLEWQKLHEIAIATAKGIRYLHEECQQKIVHYDIKPANVLLTADFVPKVSDFGLARYCARSSLKSHDSSSSARSDSSGSNYAVKAFTGARGTPGYAAPELWNIGQPVTYRCDVYSFGMLLFEILGRRRNLQVDNTVESQQWFPKWVWQKFEAGELESILDQCGARDDESRKKAKWMCKVALWCVQYQAEARPTMSGVVRMLEGEIEIVPPINPFVYMSGNTSDSTPWSLSQSLGGTTTGGYTTTTREDHVEQPSPTETEMLHEIHTR</sequence>
<dbReference type="EMBL" id="JAMQYH010000001">
    <property type="protein sequence ID" value="KAJ1700258.1"/>
    <property type="molecule type" value="Genomic_DNA"/>
</dbReference>
<evidence type="ECO:0000313" key="19">
    <source>
        <dbReference type="EMBL" id="KAJ1700258.1"/>
    </source>
</evidence>
<feature type="region of interest" description="Disordered" evidence="16">
    <location>
        <begin position="438"/>
        <end position="479"/>
    </location>
</feature>
<dbReference type="SUPFAM" id="SSF56112">
    <property type="entry name" value="Protein kinase-like (PK-like)"/>
    <property type="match status" value="1"/>
</dbReference>
<keyword evidence="8" id="KW-0418">Kinase</keyword>
<keyword evidence="5 17" id="KW-0812">Transmembrane</keyword>